<evidence type="ECO:0000256" key="1">
    <source>
        <dbReference type="SAM" id="Phobius"/>
    </source>
</evidence>
<sequence>MPETDIASAVASDLTNAVSDYSVDAQSLDSPGDQKEFTWQMTKTLKVVCTIPLAVVLTFSASCYFNLIIIYLRK</sequence>
<gene>
    <name evidence="2" type="ORF">LCGC14_2929170</name>
</gene>
<feature type="transmembrane region" description="Helical" evidence="1">
    <location>
        <begin position="51"/>
        <end position="72"/>
    </location>
</feature>
<keyword evidence="1" id="KW-0472">Membrane</keyword>
<comment type="caution">
    <text evidence="2">The sequence shown here is derived from an EMBL/GenBank/DDBJ whole genome shotgun (WGS) entry which is preliminary data.</text>
</comment>
<organism evidence="2">
    <name type="scientific">marine sediment metagenome</name>
    <dbReference type="NCBI Taxonomy" id="412755"/>
    <lineage>
        <taxon>unclassified sequences</taxon>
        <taxon>metagenomes</taxon>
        <taxon>ecological metagenomes</taxon>
    </lineage>
</organism>
<name>A0A0F8XLW5_9ZZZZ</name>
<accession>A0A0F8XLW5</accession>
<dbReference type="EMBL" id="LAZR01058424">
    <property type="protein sequence ID" value="KKK69923.1"/>
    <property type="molecule type" value="Genomic_DNA"/>
</dbReference>
<reference evidence="2" key="1">
    <citation type="journal article" date="2015" name="Nature">
        <title>Complex archaea that bridge the gap between prokaryotes and eukaryotes.</title>
        <authorList>
            <person name="Spang A."/>
            <person name="Saw J.H."/>
            <person name="Jorgensen S.L."/>
            <person name="Zaremba-Niedzwiedzka K."/>
            <person name="Martijn J."/>
            <person name="Lind A.E."/>
            <person name="van Eijk R."/>
            <person name="Schleper C."/>
            <person name="Guy L."/>
            <person name="Ettema T.J."/>
        </authorList>
    </citation>
    <scope>NUCLEOTIDE SEQUENCE</scope>
</reference>
<protein>
    <submittedName>
        <fullName evidence="2">Uncharacterized protein</fullName>
    </submittedName>
</protein>
<keyword evidence="1" id="KW-1133">Transmembrane helix</keyword>
<proteinExistence type="predicted"/>
<evidence type="ECO:0000313" key="2">
    <source>
        <dbReference type="EMBL" id="KKK69923.1"/>
    </source>
</evidence>
<keyword evidence="1" id="KW-0812">Transmembrane</keyword>
<dbReference type="AlphaFoldDB" id="A0A0F8XLW5"/>